<dbReference type="AlphaFoldDB" id="A0A838ADQ5"/>
<accession>A0A838ADQ5</accession>
<organism evidence="1 2">
    <name type="scientific">Haloechinothrix aidingensis</name>
    <dbReference type="NCBI Taxonomy" id="2752311"/>
    <lineage>
        <taxon>Bacteria</taxon>
        <taxon>Bacillati</taxon>
        <taxon>Actinomycetota</taxon>
        <taxon>Actinomycetes</taxon>
        <taxon>Pseudonocardiales</taxon>
        <taxon>Pseudonocardiaceae</taxon>
        <taxon>Haloechinothrix</taxon>
    </lineage>
</organism>
<dbReference type="EMBL" id="JACCKD010000006">
    <property type="protein sequence ID" value="MBA0127317.1"/>
    <property type="molecule type" value="Genomic_DNA"/>
</dbReference>
<sequence length="49" mass="5141">MPRTTGGWFVPRRSADGSTCGGTAFTADAVHVRSSLARDAGTATFTHEE</sequence>
<protein>
    <submittedName>
        <fullName evidence="1">DUF397 domain-containing protein</fullName>
    </submittedName>
</protein>
<evidence type="ECO:0000313" key="1">
    <source>
        <dbReference type="EMBL" id="MBA0127317.1"/>
    </source>
</evidence>
<evidence type="ECO:0000313" key="2">
    <source>
        <dbReference type="Proteomes" id="UP000582974"/>
    </source>
</evidence>
<name>A0A838ADQ5_9PSEU</name>
<dbReference type="RefSeq" id="WP_180894128.1">
    <property type="nucleotide sequence ID" value="NZ_JACCKD010000006.1"/>
</dbReference>
<dbReference type="Proteomes" id="UP000582974">
    <property type="component" value="Unassembled WGS sequence"/>
</dbReference>
<keyword evidence="2" id="KW-1185">Reference proteome</keyword>
<gene>
    <name evidence="1" type="ORF">H0B56_17355</name>
</gene>
<comment type="caution">
    <text evidence="1">The sequence shown here is derived from an EMBL/GenBank/DDBJ whole genome shotgun (WGS) entry which is preliminary data.</text>
</comment>
<reference evidence="1 2" key="1">
    <citation type="submission" date="2020-07" db="EMBL/GenBank/DDBJ databases">
        <title>Genome of Haloechinothrix sp.</title>
        <authorList>
            <person name="Tang S.-K."/>
            <person name="Yang L."/>
            <person name="Zhu W.-Y."/>
        </authorList>
    </citation>
    <scope>NUCLEOTIDE SEQUENCE [LARGE SCALE GENOMIC DNA]</scope>
    <source>
        <strain evidence="1 2">YIM 98757</strain>
    </source>
</reference>
<proteinExistence type="predicted"/>